<sequence length="54" mass="6284">MIPLKTNEIERIQKKFNDTLNELKFRRITLDSVVKLGEEIKQGCSREGHSNVNL</sequence>
<protein>
    <submittedName>
        <fullName evidence="2">Uncharacterized protein</fullName>
    </submittedName>
</protein>
<dbReference type="EMBL" id="CAJOBJ010217667">
    <property type="protein sequence ID" value="CAF5025879.1"/>
    <property type="molecule type" value="Genomic_DNA"/>
</dbReference>
<dbReference type="Proteomes" id="UP000681967">
    <property type="component" value="Unassembled WGS sequence"/>
</dbReference>
<dbReference type="Proteomes" id="UP000681720">
    <property type="component" value="Unassembled WGS sequence"/>
</dbReference>
<dbReference type="EMBL" id="CAJOBJ010218067">
    <property type="protein sequence ID" value="CAF5026783.1"/>
    <property type="molecule type" value="Genomic_DNA"/>
</dbReference>
<name>A0A8S3BV50_9BILA</name>
<evidence type="ECO:0000313" key="3">
    <source>
        <dbReference type="EMBL" id="CAF5025879.1"/>
    </source>
</evidence>
<evidence type="ECO:0000313" key="4">
    <source>
        <dbReference type="EMBL" id="CAF5026783.1"/>
    </source>
</evidence>
<dbReference type="EMBL" id="CAJOBH010153908">
    <property type="protein sequence ID" value="CAF4855728.1"/>
    <property type="molecule type" value="Genomic_DNA"/>
</dbReference>
<comment type="caution">
    <text evidence="2">The sequence shown here is derived from an EMBL/GenBank/DDBJ whole genome shotgun (WGS) entry which is preliminary data.</text>
</comment>
<accession>A0A8S3BV50</accession>
<evidence type="ECO:0000313" key="5">
    <source>
        <dbReference type="Proteomes" id="UP000681967"/>
    </source>
</evidence>
<dbReference type="AlphaFoldDB" id="A0A8S3BV50"/>
<dbReference type="EMBL" id="CAJOBH010152301">
    <property type="protein sequence ID" value="CAF4850430.1"/>
    <property type="molecule type" value="Genomic_DNA"/>
</dbReference>
<organism evidence="2 5">
    <name type="scientific">Rotaria magnacalcarata</name>
    <dbReference type="NCBI Taxonomy" id="392030"/>
    <lineage>
        <taxon>Eukaryota</taxon>
        <taxon>Metazoa</taxon>
        <taxon>Spiralia</taxon>
        <taxon>Gnathifera</taxon>
        <taxon>Rotifera</taxon>
        <taxon>Eurotatoria</taxon>
        <taxon>Bdelloidea</taxon>
        <taxon>Philodinida</taxon>
        <taxon>Philodinidae</taxon>
        <taxon>Rotaria</taxon>
    </lineage>
</organism>
<evidence type="ECO:0000313" key="1">
    <source>
        <dbReference type="EMBL" id="CAF4850430.1"/>
    </source>
</evidence>
<evidence type="ECO:0000313" key="2">
    <source>
        <dbReference type="EMBL" id="CAF4855728.1"/>
    </source>
</evidence>
<gene>
    <name evidence="1" type="ORF">BYL167_LOCUS50187</name>
    <name evidence="2" type="ORF">BYL167_LOCUS50381</name>
    <name evidence="3" type="ORF">GIL414_LOCUS58624</name>
    <name evidence="4" type="ORF">GIL414_LOCUS58674</name>
</gene>
<feature type="non-terminal residue" evidence="2">
    <location>
        <position position="1"/>
    </location>
</feature>
<reference evidence="2" key="1">
    <citation type="submission" date="2021-02" db="EMBL/GenBank/DDBJ databases">
        <authorList>
            <person name="Nowell W R."/>
        </authorList>
    </citation>
    <scope>NUCLEOTIDE SEQUENCE</scope>
</reference>
<proteinExistence type="predicted"/>